<feature type="non-terminal residue" evidence="2">
    <location>
        <position position="81"/>
    </location>
</feature>
<accession>A0A0V0YSC0</accession>
<evidence type="ECO:0000313" key="2">
    <source>
        <dbReference type="EMBL" id="KRY03252.1"/>
    </source>
</evidence>
<reference evidence="2 3" key="1">
    <citation type="submission" date="2015-01" db="EMBL/GenBank/DDBJ databases">
        <title>Evolution of Trichinella species and genotypes.</title>
        <authorList>
            <person name="Korhonen P.K."/>
            <person name="Edoardo P."/>
            <person name="Giuseppe L.R."/>
            <person name="Gasser R.B."/>
        </authorList>
    </citation>
    <scope>NUCLEOTIDE SEQUENCE [LARGE SCALE GENOMIC DNA]</scope>
    <source>
        <strain evidence="2">ISS2496</strain>
    </source>
</reference>
<evidence type="ECO:0000256" key="1">
    <source>
        <dbReference type="SAM" id="MobiDB-lite"/>
    </source>
</evidence>
<dbReference type="Proteomes" id="UP000054783">
    <property type="component" value="Unassembled WGS sequence"/>
</dbReference>
<name>A0A0V0YSC0_9BILA</name>
<protein>
    <submittedName>
        <fullName evidence="2">Uncharacterized protein</fullName>
    </submittedName>
</protein>
<gene>
    <name evidence="2" type="ORF">T12_14948</name>
</gene>
<organism evidence="2 3">
    <name type="scientific">Trichinella patagoniensis</name>
    <dbReference type="NCBI Taxonomy" id="990121"/>
    <lineage>
        <taxon>Eukaryota</taxon>
        <taxon>Metazoa</taxon>
        <taxon>Ecdysozoa</taxon>
        <taxon>Nematoda</taxon>
        <taxon>Enoplea</taxon>
        <taxon>Dorylaimia</taxon>
        <taxon>Trichinellida</taxon>
        <taxon>Trichinellidae</taxon>
        <taxon>Trichinella</taxon>
    </lineage>
</organism>
<feature type="non-terminal residue" evidence="2">
    <location>
        <position position="1"/>
    </location>
</feature>
<dbReference type="EMBL" id="JYDQ01002985">
    <property type="protein sequence ID" value="KRY03252.1"/>
    <property type="molecule type" value="Genomic_DNA"/>
</dbReference>
<feature type="region of interest" description="Disordered" evidence="1">
    <location>
        <begin position="1"/>
        <end position="31"/>
    </location>
</feature>
<comment type="caution">
    <text evidence="2">The sequence shown here is derived from an EMBL/GenBank/DDBJ whole genome shotgun (WGS) entry which is preliminary data.</text>
</comment>
<evidence type="ECO:0000313" key="3">
    <source>
        <dbReference type="Proteomes" id="UP000054783"/>
    </source>
</evidence>
<proteinExistence type="predicted"/>
<keyword evidence="3" id="KW-1185">Reference proteome</keyword>
<dbReference type="AlphaFoldDB" id="A0A0V0YSC0"/>
<sequence>LRMSGSDGATDLRRANSAAPTAWGRWRRGSHEGDSTLRATLARQCVRVAVGSAGPVEHVEIVFSQLFEPAGNLPLRFFEVA</sequence>